<protein>
    <submittedName>
        <fullName evidence="3">Invasion protein IalB, involved in pathogenesis</fullName>
    </submittedName>
</protein>
<dbReference type="InterPro" id="IPR010642">
    <property type="entry name" value="Invasion_prot_B"/>
</dbReference>
<proteinExistence type="predicted"/>
<keyword evidence="2" id="KW-0732">Signal</keyword>
<feature type="chain" id="PRO_5011738402" evidence="2">
    <location>
        <begin position="24"/>
        <end position="213"/>
    </location>
</feature>
<evidence type="ECO:0000256" key="1">
    <source>
        <dbReference type="SAM" id="MobiDB-lite"/>
    </source>
</evidence>
<evidence type="ECO:0000313" key="3">
    <source>
        <dbReference type="EMBL" id="SEW18253.1"/>
    </source>
</evidence>
<dbReference type="OrthoDB" id="9797912at2"/>
<name>A0A1I0PVI6_9RHOB</name>
<dbReference type="Proteomes" id="UP000199650">
    <property type="component" value="Unassembled WGS sequence"/>
</dbReference>
<dbReference type="STRING" id="1173584.SAMN05444851_1932"/>
<organism evidence="3 4">
    <name type="scientific">Aliiroseovarius sediminilitoris</name>
    <dbReference type="NCBI Taxonomy" id="1173584"/>
    <lineage>
        <taxon>Bacteria</taxon>
        <taxon>Pseudomonadati</taxon>
        <taxon>Pseudomonadota</taxon>
        <taxon>Alphaproteobacteria</taxon>
        <taxon>Rhodobacterales</taxon>
        <taxon>Paracoccaceae</taxon>
        <taxon>Aliiroseovarius</taxon>
    </lineage>
</organism>
<dbReference type="Gene3D" id="2.60.40.1880">
    <property type="entry name" value="Invasion associated locus B (IalB) protein"/>
    <property type="match status" value="1"/>
</dbReference>
<sequence length="213" mass="22580">MKAELMKTLPLAVLLALATPAFAQDTPETPTEAPATEAEQPANQPNVDLGKPVDGERQPGQTYIEKVVGDWERKCITLPEGQGDDPCQMYQLLKDDKGNSVAEISLGRLPDGGQAVAGATVVVPLETLLTQQLTVAVDGGQGKRYPFRFCAQPGCVANIGFTQAEVDGFKRGATATVTIVPAAAPDQKVNLSMSLKGFTDSYNELIVPVPSQQ</sequence>
<accession>A0A1I0PVI6</accession>
<dbReference type="RefSeq" id="WP_091430201.1">
    <property type="nucleotide sequence ID" value="NZ_FOJB01000001.1"/>
</dbReference>
<feature type="signal peptide" evidence="2">
    <location>
        <begin position="1"/>
        <end position="23"/>
    </location>
</feature>
<keyword evidence="4" id="KW-1185">Reference proteome</keyword>
<dbReference type="Pfam" id="PF06776">
    <property type="entry name" value="IalB"/>
    <property type="match status" value="1"/>
</dbReference>
<dbReference type="EMBL" id="FOJB01000001">
    <property type="protein sequence ID" value="SEW18253.1"/>
    <property type="molecule type" value="Genomic_DNA"/>
</dbReference>
<dbReference type="AlphaFoldDB" id="A0A1I0PVI6"/>
<feature type="region of interest" description="Disordered" evidence="1">
    <location>
        <begin position="25"/>
        <end position="58"/>
    </location>
</feature>
<feature type="compositionally biased region" description="Low complexity" evidence="1">
    <location>
        <begin position="25"/>
        <end position="42"/>
    </location>
</feature>
<dbReference type="InterPro" id="IPR038696">
    <property type="entry name" value="IalB_sf"/>
</dbReference>
<gene>
    <name evidence="3" type="ORF">SAMN05444851_1932</name>
</gene>
<evidence type="ECO:0000313" key="4">
    <source>
        <dbReference type="Proteomes" id="UP000199650"/>
    </source>
</evidence>
<evidence type="ECO:0000256" key="2">
    <source>
        <dbReference type="SAM" id="SignalP"/>
    </source>
</evidence>
<reference evidence="3 4" key="1">
    <citation type="submission" date="2016-10" db="EMBL/GenBank/DDBJ databases">
        <authorList>
            <person name="de Groot N.N."/>
        </authorList>
    </citation>
    <scope>NUCLEOTIDE SEQUENCE [LARGE SCALE GENOMIC DNA]</scope>
    <source>
        <strain evidence="3 4">DSM 29439</strain>
    </source>
</reference>